<evidence type="ECO:0000313" key="4">
    <source>
        <dbReference type="Proteomes" id="UP000218427"/>
    </source>
</evidence>
<dbReference type="PROSITE" id="PS50405">
    <property type="entry name" value="GST_CTER"/>
    <property type="match status" value="1"/>
</dbReference>
<dbReference type="PANTHER" id="PTHR11571:SF263">
    <property type="entry name" value="GLUTATHIONE S-TRANSFERASE"/>
    <property type="match status" value="1"/>
</dbReference>
<dbReference type="SUPFAM" id="SSF47616">
    <property type="entry name" value="GST C-terminal domain-like"/>
    <property type="match status" value="1"/>
</dbReference>
<keyword evidence="4" id="KW-1185">Reference proteome</keyword>
<dbReference type="InterPro" id="IPR050213">
    <property type="entry name" value="GST_superfamily"/>
</dbReference>
<evidence type="ECO:0000313" key="3">
    <source>
        <dbReference type="EMBL" id="PCO05863.1"/>
    </source>
</evidence>
<evidence type="ECO:0000259" key="2">
    <source>
        <dbReference type="PROSITE" id="PS50405"/>
    </source>
</evidence>
<dbReference type="RefSeq" id="WP_067083316.1">
    <property type="nucleotide sequence ID" value="NZ_LRFG02000002.1"/>
</dbReference>
<dbReference type="PROSITE" id="PS50404">
    <property type="entry name" value="GST_NTER"/>
    <property type="match status" value="1"/>
</dbReference>
<comment type="caution">
    <text evidence="3">The sequence shown here is derived from an EMBL/GenBank/DDBJ whole genome shotgun (WGS) entry which is preliminary data.</text>
</comment>
<gene>
    <name evidence="3" type="ORF">AWR36_007620</name>
</gene>
<accession>A0ABX4I0Z2</accession>
<feature type="domain" description="GST N-terminal" evidence="1">
    <location>
        <begin position="1"/>
        <end position="81"/>
    </location>
</feature>
<evidence type="ECO:0000259" key="1">
    <source>
        <dbReference type="PROSITE" id="PS50404"/>
    </source>
</evidence>
<dbReference type="InterPro" id="IPR010987">
    <property type="entry name" value="Glutathione-S-Trfase_C-like"/>
</dbReference>
<dbReference type="InterPro" id="IPR036249">
    <property type="entry name" value="Thioredoxin-like_sf"/>
</dbReference>
<protein>
    <recommendedName>
        <fullName evidence="5">Glutathione S-transferase</fullName>
    </recommendedName>
</protein>
<proteinExistence type="predicted"/>
<feature type="domain" description="GST C-terminal" evidence="2">
    <location>
        <begin position="86"/>
        <end position="214"/>
    </location>
</feature>
<evidence type="ECO:0008006" key="5">
    <source>
        <dbReference type="Google" id="ProtNLM"/>
    </source>
</evidence>
<sequence length="228" mass="26389">MDYKLYYWDLPFRANFILLMLEEVGAQYERRDASEIYPERSLKLHNPGMAPPYLYECKSETYFAQMPACLMHLGHQYDYLPRRAETLTLALKTILDCNDVLIEITNSNGQVMWEKGAWDSFRNSRLPDWMRVFEKTGLAHGLKGEGGFLLGSRISVADIATTALFGMLVYSFPELKSDLGENAPHIAALCQRVESRKAIQHFLERQREEYGRDYCGGQIERSLRKMIQ</sequence>
<dbReference type="InterPro" id="IPR004045">
    <property type="entry name" value="Glutathione_S-Trfase_N"/>
</dbReference>
<dbReference type="PANTHER" id="PTHR11571">
    <property type="entry name" value="GLUTATHIONE S-TRANSFERASE"/>
    <property type="match status" value="1"/>
</dbReference>
<name>A0ABX4I0Z2_9GAMM</name>
<dbReference type="InterPro" id="IPR036282">
    <property type="entry name" value="Glutathione-S-Trfase_C_sf"/>
</dbReference>
<dbReference type="EMBL" id="LRFG02000002">
    <property type="protein sequence ID" value="PCO05863.1"/>
    <property type="molecule type" value="Genomic_DNA"/>
</dbReference>
<dbReference type="SUPFAM" id="SSF52833">
    <property type="entry name" value="Thioredoxin-like"/>
    <property type="match status" value="1"/>
</dbReference>
<dbReference type="Gene3D" id="3.40.30.10">
    <property type="entry name" value="Glutaredoxin"/>
    <property type="match status" value="1"/>
</dbReference>
<dbReference type="InterPro" id="IPR054761">
    <property type="entry name" value="GST_C_proteobact"/>
</dbReference>
<organism evidence="3 4">
    <name type="scientific">Microbulbifer flavimaris</name>
    <dbReference type="NCBI Taxonomy" id="1781068"/>
    <lineage>
        <taxon>Bacteria</taxon>
        <taxon>Pseudomonadati</taxon>
        <taxon>Pseudomonadota</taxon>
        <taxon>Gammaproteobacteria</taxon>
        <taxon>Cellvibrionales</taxon>
        <taxon>Microbulbiferaceae</taxon>
        <taxon>Microbulbifer</taxon>
    </lineage>
</organism>
<dbReference type="Pfam" id="PF22119">
    <property type="entry name" value="GST_C_8"/>
    <property type="match status" value="1"/>
</dbReference>
<reference evidence="3" key="1">
    <citation type="submission" date="2017-08" db="EMBL/GenBank/DDBJ databases">
        <title>Microbulbifer marisrubri sp. nov., a halophilic alphaproteobacterium isolated from marine sediment of the Yellow Sea, China.</title>
        <authorList>
            <person name="Zhang G."/>
            <person name="Xiong Q."/>
        </authorList>
    </citation>
    <scope>NUCLEOTIDE SEQUENCE [LARGE SCALE GENOMIC DNA]</scope>
    <source>
        <strain evidence="3">WRN-8</strain>
    </source>
</reference>
<dbReference type="Gene3D" id="1.20.1050.10">
    <property type="match status" value="1"/>
</dbReference>
<dbReference type="Proteomes" id="UP000218427">
    <property type="component" value="Unassembled WGS sequence"/>
</dbReference>